<keyword evidence="4" id="KW-1185">Reference proteome</keyword>
<dbReference type="GO" id="GO:0060237">
    <property type="term" value="P:regulation of fungal-type cell wall organization"/>
    <property type="evidence" value="ECO:0007669"/>
    <property type="project" value="TreeGrafter"/>
</dbReference>
<dbReference type="PANTHER" id="PTHR15228:SF25">
    <property type="entry name" value="F-BAR DOMAIN-CONTAINING PROTEIN"/>
    <property type="match status" value="1"/>
</dbReference>
<dbReference type="OrthoDB" id="3196451at2759"/>
<sequence>MKHRARSSSNVKAPTDLARLREQRDSFADGAAHKQFLSAHDSQVFGVPLEESVRVAGVGISLQAPQPGELVLYGSIPMVVANCGRFLKKNALEVEGIFRIGGSSKRVKELQFVFSSPPNYGRNLDWELGGYHVHDAASLLRRYLNSLPEPLVPLEMYEEFRASASARHILLGEINSALADYKTLLNRLPPTNKQVILYLLDMLNLFAMNCKANLMHAKNLAAIFQPSLLSHPNHDLDPSEYDNSRPVVEFLIQYADRLLPNLTKSD</sequence>
<dbReference type="SUPFAM" id="SSF48350">
    <property type="entry name" value="GTPase activation domain, GAP"/>
    <property type="match status" value="1"/>
</dbReference>
<dbReference type="GO" id="GO:0005096">
    <property type="term" value="F:GTPase activator activity"/>
    <property type="evidence" value="ECO:0007669"/>
    <property type="project" value="UniProtKB-KW"/>
</dbReference>
<keyword evidence="1" id="KW-0343">GTPase activation</keyword>
<evidence type="ECO:0000313" key="4">
    <source>
        <dbReference type="Proteomes" id="UP000094336"/>
    </source>
</evidence>
<dbReference type="InterPro" id="IPR000198">
    <property type="entry name" value="RhoGAP_dom"/>
</dbReference>
<dbReference type="AlphaFoldDB" id="A0A1E3QJ29"/>
<dbReference type="RefSeq" id="XP_018982315.1">
    <property type="nucleotide sequence ID" value="XM_019132071.1"/>
</dbReference>
<dbReference type="GO" id="GO:0007165">
    <property type="term" value="P:signal transduction"/>
    <property type="evidence" value="ECO:0007669"/>
    <property type="project" value="InterPro"/>
</dbReference>
<dbReference type="STRING" id="984486.A0A1E3QJ29"/>
<dbReference type="InterPro" id="IPR051025">
    <property type="entry name" value="RhoGAP"/>
</dbReference>
<proteinExistence type="predicted"/>
<dbReference type="GO" id="GO:0031097">
    <property type="term" value="C:medial cortex"/>
    <property type="evidence" value="ECO:0007669"/>
    <property type="project" value="EnsemblFungi"/>
</dbReference>
<accession>A0A1E3QJ29</accession>
<protein>
    <recommendedName>
        <fullName evidence="2">Rho-GAP domain-containing protein</fullName>
    </recommendedName>
</protein>
<name>A0A1E3QJ29_9ASCO</name>
<dbReference type="PANTHER" id="PTHR15228">
    <property type="entry name" value="SPERMATHECAL PHYSIOLOGY VARIANT"/>
    <property type="match status" value="1"/>
</dbReference>
<feature type="domain" description="Rho-GAP" evidence="2">
    <location>
        <begin position="60"/>
        <end position="259"/>
    </location>
</feature>
<dbReference type="PROSITE" id="PS50238">
    <property type="entry name" value="RHOGAP"/>
    <property type="match status" value="1"/>
</dbReference>
<evidence type="ECO:0000313" key="3">
    <source>
        <dbReference type="EMBL" id="ODQ76987.1"/>
    </source>
</evidence>
<evidence type="ECO:0000256" key="1">
    <source>
        <dbReference type="ARBA" id="ARBA00022468"/>
    </source>
</evidence>
<feature type="non-terminal residue" evidence="3">
    <location>
        <position position="266"/>
    </location>
</feature>
<organism evidence="3 4">
    <name type="scientific">Babjeviella inositovora NRRL Y-12698</name>
    <dbReference type="NCBI Taxonomy" id="984486"/>
    <lineage>
        <taxon>Eukaryota</taxon>
        <taxon>Fungi</taxon>
        <taxon>Dikarya</taxon>
        <taxon>Ascomycota</taxon>
        <taxon>Saccharomycotina</taxon>
        <taxon>Pichiomycetes</taxon>
        <taxon>Serinales incertae sedis</taxon>
        <taxon>Babjeviella</taxon>
    </lineage>
</organism>
<dbReference type="GO" id="GO:0051286">
    <property type="term" value="C:cell tip"/>
    <property type="evidence" value="ECO:0007669"/>
    <property type="project" value="EnsemblFungi"/>
</dbReference>
<dbReference type="InterPro" id="IPR008936">
    <property type="entry name" value="Rho_GTPase_activation_prot"/>
</dbReference>
<dbReference type="Proteomes" id="UP000094336">
    <property type="component" value="Unassembled WGS sequence"/>
</dbReference>
<gene>
    <name evidence="3" type="ORF">BABINDRAFT_42451</name>
</gene>
<dbReference type="Pfam" id="PF00620">
    <property type="entry name" value="RhoGAP"/>
    <property type="match status" value="1"/>
</dbReference>
<dbReference type="Gene3D" id="1.10.555.10">
    <property type="entry name" value="Rho GTPase activation protein"/>
    <property type="match status" value="1"/>
</dbReference>
<evidence type="ECO:0000259" key="2">
    <source>
        <dbReference type="PROSITE" id="PS50238"/>
    </source>
</evidence>
<dbReference type="EMBL" id="KV454444">
    <property type="protein sequence ID" value="ODQ76987.1"/>
    <property type="molecule type" value="Genomic_DNA"/>
</dbReference>
<dbReference type="GO" id="GO:0090334">
    <property type="term" value="P:regulation of cell wall (1-&gt;3)-beta-D-glucan biosynthetic process"/>
    <property type="evidence" value="ECO:0007669"/>
    <property type="project" value="EnsemblFungi"/>
</dbReference>
<reference evidence="4" key="1">
    <citation type="submission" date="2016-05" db="EMBL/GenBank/DDBJ databases">
        <title>Comparative genomics of biotechnologically important yeasts.</title>
        <authorList>
            <consortium name="DOE Joint Genome Institute"/>
            <person name="Riley R."/>
            <person name="Haridas S."/>
            <person name="Wolfe K.H."/>
            <person name="Lopes M.R."/>
            <person name="Hittinger C.T."/>
            <person name="Goker M."/>
            <person name="Salamov A."/>
            <person name="Wisecaver J."/>
            <person name="Long T.M."/>
            <person name="Aerts A.L."/>
            <person name="Barry K."/>
            <person name="Choi C."/>
            <person name="Clum A."/>
            <person name="Coughlan A.Y."/>
            <person name="Deshpande S."/>
            <person name="Douglass A.P."/>
            <person name="Hanson S.J."/>
            <person name="Klenk H.-P."/>
            <person name="Labutti K."/>
            <person name="Lapidus A."/>
            <person name="Lindquist E."/>
            <person name="Lipzen A."/>
            <person name="Meier-Kolthoff J.P."/>
            <person name="Ohm R.A."/>
            <person name="Otillar R.P."/>
            <person name="Pangilinan J."/>
            <person name="Peng Y."/>
            <person name="Rokas A."/>
            <person name="Rosa C.A."/>
            <person name="Scheuner C."/>
            <person name="Sibirny A.A."/>
            <person name="Slot J.C."/>
            <person name="Stielow J.B."/>
            <person name="Sun H."/>
            <person name="Kurtzman C.P."/>
            <person name="Blackwell M."/>
            <person name="Grigoriev I.V."/>
            <person name="Jeffries T.W."/>
        </authorList>
    </citation>
    <scope>NUCLEOTIDE SEQUENCE [LARGE SCALE GENOMIC DNA]</scope>
    <source>
        <strain evidence="4">NRRL Y-12698</strain>
    </source>
</reference>
<dbReference type="SMART" id="SM00324">
    <property type="entry name" value="RhoGAP"/>
    <property type="match status" value="1"/>
</dbReference>
<dbReference type="GeneID" id="30149924"/>